<feature type="non-terminal residue" evidence="3">
    <location>
        <position position="1"/>
    </location>
</feature>
<feature type="domain" description="CNH" evidence="2">
    <location>
        <begin position="2"/>
        <end position="111"/>
    </location>
</feature>
<organism evidence="3 4">
    <name type="scientific">Pristionchus mayeri</name>
    <dbReference type="NCBI Taxonomy" id="1317129"/>
    <lineage>
        <taxon>Eukaryota</taxon>
        <taxon>Metazoa</taxon>
        <taxon>Ecdysozoa</taxon>
        <taxon>Nematoda</taxon>
        <taxon>Chromadorea</taxon>
        <taxon>Rhabditida</taxon>
        <taxon>Rhabditina</taxon>
        <taxon>Diplogasteromorpha</taxon>
        <taxon>Diplogasteroidea</taxon>
        <taxon>Neodiplogasteridae</taxon>
        <taxon>Pristionchus</taxon>
    </lineage>
</organism>
<evidence type="ECO:0000256" key="1">
    <source>
        <dbReference type="SAM" id="MobiDB-lite"/>
    </source>
</evidence>
<evidence type="ECO:0000259" key="2">
    <source>
        <dbReference type="Pfam" id="PF00780"/>
    </source>
</evidence>
<keyword evidence="4" id="KW-1185">Reference proteome</keyword>
<feature type="compositionally biased region" description="Basic and acidic residues" evidence="1">
    <location>
        <begin position="173"/>
        <end position="186"/>
    </location>
</feature>
<evidence type="ECO:0000313" key="3">
    <source>
        <dbReference type="EMBL" id="GMR56790.1"/>
    </source>
</evidence>
<dbReference type="InterPro" id="IPR001180">
    <property type="entry name" value="CNH_dom"/>
</dbReference>
<proteinExistence type="predicted"/>
<dbReference type="Proteomes" id="UP001328107">
    <property type="component" value="Unassembled WGS sequence"/>
</dbReference>
<feature type="non-terminal residue" evidence="3">
    <location>
        <position position="186"/>
    </location>
</feature>
<reference evidence="4" key="1">
    <citation type="submission" date="2022-10" db="EMBL/GenBank/DDBJ databases">
        <title>Genome assembly of Pristionchus species.</title>
        <authorList>
            <person name="Yoshida K."/>
            <person name="Sommer R.J."/>
        </authorList>
    </citation>
    <scope>NUCLEOTIDE SEQUENCE [LARGE SCALE GENOMIC DNA]</scope>
    <source>
        <strain evidence="4">RS5460</strain>
    </source>
</reference>
<dbReference type="Pfam" id="PF00780">
    <property type="entry name" value="CNH"/>
    <property type="match status" value="1"/>
</dbReference>
<name>A0AAN5IA75_9BILA</name>
<comment type="caution">
    <text evidence="3">The sequence shown here is derived from an EMBL/GenBank/DDBJ whole genome shotgun (WGS) entry which is preliminary data.</text>
</comment>
<evidence type="ECO:0000313" key="4">
    <source>
        <dbReference type="Proteomes" id="UP001328107"/>
    </source>
</evidence>
<accession>A0AAN5IA75</accession>
<feature type="region of interest" description="Disordered" evidence="1">
    <location>
        <begin position="165"/>
        <end position="186"/>
    </location>
</feature>
<dbReference type="AlphaFoldDB" id="A0AAN5IA75"/>
<gene>
    <name evidence="3" type="ORF">PMAYCL1PPCAC_26985</name>
</gene>
<dbReference type="EMBL" id="BTRK01000006">
    <property type="protein sequence ID" value="GMR56790.1"/>
    <property type="molecule type" value="Genomic_DNA"/>
</dbReference>
<sequence length="186" mass="20901">TNEPAMCVTPWQSGFFFGSDSFYSCNLEGPSVRVKSLASSRPADLPIAILPISDRELLLAYQNHARFVSIKGTRTRKQQIEWEQLPLEFCYVAPYLYMVTMHGLEIMRVQSYSSSDSAAFHPEKEYVRMNGSGVHITGRRSNGDVHLALTTASLTELHFINAAQKRTAANKRKGSERVPDKRSKMA</sequence>
<protein>
    <recommendedName>
        <fullName evidence="2">CNH domain-containing protein</fullName>
    </recommendedName>
</protein>